<dbReference type="Pfam" id="PF07715">
    <property type="entry name" value="Plug"/>
    <property type="match status" value="1"/>
</dbReference>
<evidence type="ECO:0000259" key="6">
    <source>
        <dbReference type="Pfam" id="PF00593"/>
    </source>
</evidence>
<gene>
    <name evidence="8" type="ORF">FPZ54_13450</name>
</gene>
<sequence>MRKTTRALVSVSLLPLVAGFVIAEAAAAPAQQTAAQTDASEPQPADSVEEIVITGTIRRSLEAAAEIKRESPRVVDSIVAEEIGKFPDPTTAAALQRVPGVQVTVGANNEITGVVIRGLGDILTTLDGREFFSTTDRSFSFQDLPAEALARVDVIKSQTADIIEGGIAGVTDLQLNKPFKFNDPAIVVTVRGNYATNVDKLNPQLGLLVTDRWDTGVGEIGALLNVSWSHTDYNRPYLYAPVRRSTAIAPFNLPGFASQNVAGGLNEYGWYERPQANAALQWQATPELEVYVDGLYAGYRAKQQSAFVEAQLFNAGTTISNVVANDNCFRARVNPAGFNPTPQQINPQPTETNPNPVPMFELQHLCEIDSATYGNTTSFVSTQARDQQTDNYLIGGGFIFERGPGRVKFDLAYQESTFTNNVVIVDIGKRLAQVQVQSNVDLNAQYEFVGNPLNDPTDFRLRNGLNQNFNRQEGSLFQARMDSEFDVGGFIPKLQFGLRFADRSAVSNQALVNRAAPGGDSVTLLSSLDLPADFLVEVPGIPRLNGGAPRLSPNPDYLRSAAGRDRLRAIYGVALGDPAFQPERRFDAKERTFAGYIQANYEFELGGPVVLDGTVGVRPTLTDRQIAGAGVISNVVTPVVAKTSDVDVLPNASARLQLGGGLQVRATYSKAIRRPGFGALNPGLNYIVATNPNVQNSGSAGNPDLRPQKSESFDATVEYYWRTGFVAVAGYYRDITDRVISSPTLEEIDGIGYNITRPRNVGQATLKGVEVSGQAFFDFLPGALSGFGVSGNFTYADSEVGGGDSLAGLPLQGVSKYNFNAGLIYEKFGLSGRVIYTHRSRYFDQETTGLNLVRPVSDEQLATDATPVNLNYVRPGGRLDFGLGYELNKNLRVDVGGTNILGNKYRSYFDPTGFTRDIRFDDTIYTVGIRARI</sequence>
<dbReference type="PANTHER" id="PTHR40980:SF3">
    <property type="entry name" value="TONB-DEPENDENT RECEPTOR-LIKE BETA-BARREL DOMAIN-CONTAINING PROTEIN"/>
    <property type="match status" value="1"/>
</dbReference>
<dbReference type="KEGG" id="ssua:FPZ54_13450"/>
<keyword evidence="2 4" id="KW-0472">Membrane</keyword>
<dbReference type="Proteomes" id="UP000318055">
    <property type="component" value="Chromosome"/>
</dbReference>
<keyword evidence="9" id="KW-1185">Reference proteome</keyword>
<dbReference type="AlphaFoldDB" id="A0A518RHH9"/>
<evidence type="ECO:0000259" key="7">
    <source>
        <dbReference type="Pfam" id="PF07715"/>
    </source>
</evidence>
<evidence type="ECO:0000256" key="4">
    <source>
        <dbReference type="RuleBase" id="RU003357"/>
    </source>
</evidence>
<feature type="domain" description="TonB-dependent receptor-like beta-barrel" evidence="6">
    <location>
        <begin position="435"/>
        <end position="900"/>
    </location>
</feature>
<dbReference type="RefSeq" id="WP_145847991.1">
    <property type="nucleotide sequence ID" value="NZ_CP042239.1"/>
</dbReference>
<dbReference type="NCBIfam" id="TIGR01782">
    <property type="entry name" value="TonB-Xanth-Caul"/>
    <property type="match status" value="1"/>
</dbReference>
<organism evidence="8 9">
    <name type="scientific">Sphingomonas suaedae</name>
    <dbReference type="NCBI Taxonomy" id="2599297"/>
    <lineage>
        <taxon>Bacteria</taxon>
        <taxon>Pseudomonadati</taxon>
        <taxon>Pseudomonadota</taxon>
        <taxon>Alphaproteobacteria</taxon>
        <taxon>Sphingomonadales</taxon>
        <taxon>Sphingomonadaceae</taxon>
        <taxon>Sphingomonas</taxon>
    </lineage>
</organism>
<keyword evidence="3" id="KW-0998">Cell outer membrane</keyword>
<protein>
    <submittedName>
        <fullName evidence="8">TonB-dependent receptor</fullName>
    </submittedName>
</protein>
<dbReference type="Gene3D" id="2.40.170.20">
    <property type="entry name" value="TonB-dependent receptor, beta-barrel domain"/>
    <property type="match status" value="1"/>
</dbReference>
<feature type="chain" id="PRO_5021983454" evidence="5">
    <location>
        <begin position="24"/>
        <end position="933"/>
    </location>
</feature>
<reference evidence="8 9" key="1">
    <citation type="submission" date="2019-07" db="EMBL/GenBank/DDBJ databases">
        <title>Sphingomonas alkalisoli sp. nov., isolated from rhizosphere soil of Suaedae salsa.</title>
        <authorList>
            <person name="Zhang H."/>
            <person name="Xu L."/>
            <person name="Zhang J.-X."/>
            <person name="Sun J.-Q."/>
        </authorList>
    </citation>
    <scope>NUCLEOTIDE SEQUENCE [LARGE SCALE GENOMIC DNA]</scope>
    <source>
        <strain evidence="8 9">XS-10</strain>
    </source>
</reference>
<dbReference type="InterPro" id="IPR010104">
    <property type="entry name" value="TonB_rcpt_bac"/>
</dbReference>
<dbReference type="Gene3D" id="2.170.130.10">
    <property type="entry name" value="TonB-dependent receptor, plug domain"/>
    <property type="match status" value="1"/>
</dbReference>
<dbReference type="OrthoDB" id="5476657at2"/>
<comment type="similarity">
    <text evidence="4">Belongs to the TonB-dependent receptor family.</text>
</comment>
<proteinExistence type="inferred from homology"/>
<evidence type="ECO:0000313" key="8">
    <source>
        <dbReference type="EMBL" id="QDX26913.1"/>
    </source>
</evidence>
<dbReference type="InterPro" id="IPR012910">
    <property type="entry name" value="Plug_dom"/>
</dbReference>
<keyword evidence="8" id="KW-0675">Receptor</keyword>
<dbReference type="InterPro" id="IPR037066">
    <property type="entry name" value="Plug_dom_sf"/>
</dbReference>
<comment type="subcellular location">
    <subcellularLocation>
        <location evidence="1 4">Cell outer membrane</location>
    </subcellularLocation>
</comment>
<evidence type="ECO:0000256" key="2">
    <source>
        <dbReference type="ARBA" id="ARBA00023136"/>
    </source>
</evidence>
<dbReference type="PANTHER" id="PTHR40980">
    <property type="entry name" value="PLUG DOMAIN-CONTAINING PROTEIN"/>
    <property type="match status" value="1"/>
</dbReference>
<dbReference type="InterPro" id="IPR036942">
    <property type="entry name" value="Beta-barrel_TonB_sf"/>
</dbReference>
<evidence type="ECO:0000256" key="1">
    <source>
        <dbReference type="ARBA" id="ARBA00004442"/>
    </source>
</evidence>
<dbReference type="EMBL" id="CP042239">
    <property type="protein sequence ID" value="QDX26913.1"/>
    <property type="molecule type" value="Genomic_DNA"/>
</dbReference>
<feature type="domain" description="TonB-dependent receptor plug" evidence="7">
    <location>
        <begin position="68"/>
        <end position="170"/>
    </location>
</feature>
<evidence type="ECO:0000256" key="3">
    <source>
        <dbReference type="ARBA" id="ARBA00023237"/>
    </source>
</evidence>
<accession>A0A518RHH9</accession>
<feature type="signal peptide" evidence="5">
    <location>
        <begin position="1"/>
        <end position="23"/>
    </location>
</feature>
<keyword evidence="4" id="KW-0798">TonB box</keyword>
<dbReference type="InterPro" id="IPR000531">
    <property type="entry name" value="Beta-barrel_TonB"/>
</dbReference>
<evidence type="ECO:0000313" key="9">
    <source>
        <dbReference type="Proteomes" id="UP000318055"/>
    </source>
</evidence>
<evidence type="ECO:0000256" key="5">
    <source>
        <dbReference type="SAM" id="SignalP"/>
    </source>
</evidence>
<name>A0A518RHH9_9SPHN</name>
<dbReference type="GO" id="GO:0009279">
    <property type="term" value="C:cell outer membrane"/>
    <property type="evidence" value="ECO:0007669"/>
    <property type="project" value="UniProtKB-SubCell"/>
</dbReference>
<dbReference type="SUPFAM" id="SSF56935">
    <property type="entry name" value="Porins"/>
    <property type="match status" value="1"/>
</dbReference>
<keyword evidence="5" id="KW-0732">Signal</keyword>
<dbReference type="Pfam" id="PF00593">
    <property type="entry name" value="TonB_dep_Rec_b-barrel"/>
    <property type="match status" value="1"/>
</dbReference>